<proteinExistence type="predicted"/>
<comment type="caution">
    <text evidence="2">The sequence shown here is derived from an EMBL/GenBank/DDBJ whole genome shotgun (WGS) entry which is preliminary data.</text>
</comment>
<name>A0A699XIQ2_TANCI</name>
<accession>A0A699XIQ2</accession>
<reference evidence="2" key="1">
    <citation type="journal article" date="2019" name="Sci. Rep.">
        <title>Draft genome of Tanacetum cinerariifolium, the natural source of mosquito coil.</title>
        <authorList>
            <person name="Yamashiro T."/>
            <person name="Shiraishi A."/>
            <person name="Satake H."/>
            <person name="Nakayama K."/>
        </authorList>
    </citation>
    <scope>NUCLEOTIDE SEQUENCE</scope>
</reference>
<protein>
    <submittedName>
        <fullName evidence="2">Uncharacterized protein</fullName>
    </submittedName>
</protein>
<dbReference type="AlphaFoldDB" id="A0A699XIQ2"/>
<evidence type="ECO:0000256" key="1">
    <source>
        <dbReference type="SAM" id="MobiDB-lite"/>
    </source>
</evidence>
<evidence type="ECO:0000313" key="2">
    <source>
        <dbReference type="EMBL" id="GFD57716.1"/>
    </source>
</evidence>
<sequence length="86" mass="9204">ALQPDFARLADHQRANAKELATPMALAEVAHQTLQRDTVQLHQLEQALPSLAAATATAETTLAAAATAHEAAQTEENRLRPLLEEA</sequence>
<feature type="non-terminal residue" evidence="2">
    <location>
        <position position="86"/>
    </location>
</feature>
<organism evidence="2">
    <name type="scientific">Tanacetum cinerariifolium</name>
    <name type="common">Dalmatian daisy</name>
    <name type="synonym">Chrysanthemum cinerariifolium</name>
    <dbReference type="NCBI Taxonomy" id="118510"/>
    <lineage>
        <taxon>Eukaryota</taxon>
        <taxon>Viridiplantae</taxon>
        <taxon>Streptophyta</taxon>
        <taxon>Embryophyta</taxon>
        <taxon>Tracheophyta</taxon>
        <taxon>Spermatophyta</taxon>
        <taxon>Magnoliopsida</taxon>
        <taxon>eudicotyledons</taxon>
        <taxon>Gunneridae</taxon>
        <taxon>Pentapetalae</taxon>
        <taxon>asterids</taxon>
        <taxon>campanulids</taxon>
        <taxon>Asterales</taxon>
        <taxon>Asteraceae</taxon>
        <taxon>Asteroideae</taxon>
        <taxon>Anthemideae</taxon>
        <taxon>Anthemidinae</taxon>
        <taxon>Tanacetum</taxon>
    </lineage>
</organism>
<dbReference type="EMBL" id="BKCJ011844231">
    <property type="protein sequence ID" value="GFD57716.1"/>
    <property type="molecule type" value="Genomic_DNA"/>
</dbReference>
<gene>
    <name evidence="2" type="ORF">Tci_929685</name>
</gene>
<feature type="region of interest" description="Disordered" evidence="1">
    <location>
        <begin position="65"/>
        <end position="86"/>
    </location>
</feature>
<feature type="compositionally biased region" description="Basic and acidic residues" evidence="1">
    <location>
        <begin position="75"/>
        <end position="86"/>
    </location>
</feature>
<feature type="non-terminal residue" evidence="2">
    <location>
        <position position="1"/>
    </location>
</feature>